<reference evidence="1 2" key="1">
    <citation type="submission" date="2019-05" db="EMBL/GenBank/DDBJ databases">
        <title>Another draft genome of Portunus trituberculatus and its Hox gene families provides insights of decapod evolution.</title>
        <authorList>
            <person name="Jeong J.-H."/>
            <person name="Song I."/>
            <person name="Kim S."/>
            <person name="Choi T."/>
            <person name="Kim D."/>
            <person name="Ryu S."/>
            <person name="Kim W."/>
        </authorList>
    </citation>
    <scope>NUCLEOTIDE SEQUENCE [LARGE SCALE GENOMIC DNA]</scope>
    <source>
        <tissue evidence="1">Muscle</tissue>
    </source>
</reference>
<evidence type="ECO:0000313" key="1">
    <source>
        <dbReference type="EMBL" id="MPC85173.1"/>
    </source>
</evidence>
<gene>
    <name evidence="1" type="ORF">E2C01_079936</name>
</gene>
<organism evidence="1 2">
    <name type="scientific">Portunus trituberculatus</name>
    <name type="common">Swimming crab</name>
    <name type="synonym">Neptunus trituberculatus</name>
    <dbReference type="NCBI Taxonomy" id="210409"/>
    <lineage>
        <taxon>Eukaryota</taxon>
        <taxon>Metazoa</taxon>
        <taxon>Ecdysozoa</taxon>
        <taxon>Arthropoda</taxon>
        <taxon>Crustacea</taxon>
        <taxon>Multicrustacea</taxon>
        <taxon>Malacostraca</taxon>
        <taxon>Eumalacostraca</taxon>
        <taxon>Eucarida</taxon>
        <taxon>Decapoda</taxon>
        <taxon>Pleocyemata</taxon>
        <taxon>Brachyura</taxon>
        <taxon>Eubrachyura</taxon>
        <taxon>Portunoidea</taxon>
        <taxon>Portunidae</taxon>
        <taxon>Portuninae</taxon>
        <taxon>Portunus</taxon>
    </lineage>
</organism>
<comment type="caution">
    <text evidence="1">The sequence shown here is derived from an EMBL/GenBank/DDBJ whole genome shotgun (WGS) entry which is preliminary data.</text>
</comment>
<dbReference type="AlphaFoldDB" id="A0A5B7IS32"/>
<proteinExistence type="predicted"/>
<protein>
    <submittedName>
        <fullName evidence="1">Uncharacterized protein</fullName>
    </submittedName>
</protein>
<evidence type="ECO:0000313" key="2">
    <source>
        <dbReference type="Proteomes" id="UP000324222"/>
    </source>
</evidence>
<keyword evidence="2" id="KW-1185">Reference proteome</keyword>
<accession>A0A5B7IS32</accession>
<name>A0A5B7IS32_PORTR</name>
<sequence length="62" mass="7163">MEALHCRILATSRPARTQRRPWGKSPKLEYCNEVHIGRFLTVKFSRQEYEYSVVPADLGRGG</sequence>
<dbReference type="EMBL" id="VSRR010067554">
    <property type="protein sequence ID" value="MPC85173.1"/>
    <property type="molecule type" value="Genomic_DNA"/>
</dbReference>
<dbReference type="Proteomes" id="UP000324222">
    <property type="component" value="Unassembled WGS sequence"/>
</dbReference>